<dbReference type="Gene3D" id="3.40.1620.10">
    <property type="entry name" value="YefM-like domain"/>
    <property type="match status" value="1"/>
</dbReference>
<name>A0A2T1C4S1_9CYAN</name>
<comment type="similarity">
    <text evidence="1 2">Belongs to the phD/YefM antitoxin family.</text>
</comment>
<dbReference type="InterPro" id="IPR006442">
    <property type="entry name" value="Antitoxin_Phd/YefM"/>
</dbReference>
<reference evidence="3 4" key="2">
    <citation type="submission" date="2018-03" db="EMBL/GenBank/DDBJ databases">
        <title>The ancient ancestry and fast evolution of plastids.</title>
        <authorList>
            <person name="Moore K.R."/>
            <person name="Magnabosco C."/>
            <person name="Momper L."/>
            <person name="Gold D.A."/>
            <person name="Bosak T."/>
            <person name="Fournier G.P."/>
        </authorList>
    </citation>
    <scope>NUCLEOTIDE SEQUENCE [LARGE SCALE GENOMIC DNA]</scope>
    <source>
        <strain evidence="3 4">CCAP 1448/3</strain>
    </source>
</reference>
<sequence>MKIINIHQAKTTLSQLIESVLAGEEVIVSKAGKPLVRLIPYQPEKKNRTPGYWEGKVKMADDFDDPLPPEILAGFMGVSTEDEITS</sequence>
<dbReference type="Pfam" id="PF02604">
    <property type="entry name" value="PhdYeFM_antitox"/>
    <property type="match status" value="1"/>
</dbReference>
<dbReference type="RefSeq" id="WP_106288388.1">
    <property type="nucleotide sequence ID" value="NZ_CAWNTC010000013.1"/>
</dbReference>
<protein>
    <recommendedName>
        <fullName evidence="2">Antitoxin</fullName>
    </recommendedName>
</protein>
<accession>A0A2T1C4S1</accession>
<organism evidence="3 4">
    <name type="scientific">Merismopedia glauca CCAP 1448/3</name>
    <dbReference type="NCBI Taxonomy" id="1296344"/>
    <lineage>
        <taxon>Bacteria</taxon>
        <taxon>Bacillati</taxon>
        <taxon>Cyanobacteriota</taxon>
        <taxon>Cyanophyceae</taxon>
        <taxon>Synechococcales</taxon>
        <taxon>Merismopediaceae</taxon>
        <taxon>Merismopedia</taxon>
    </lineage>
</organism>
<gene>
    <name evidence="3" type="ORF">C7B64_09390</name>
</gene>
<proteinExistence type="inferred from homology"/>
<keyword evidence="4" id="KW-1185">Reference proteome</keyword>
<evidence type="ECO:0000313" key="4">
    <source>
        <dbReference type="Proteomes" id="UP000238762"/>
    </source>
</evidence>
<comment type="caution">
    <text evidence="3">The sequence shown here is derived from an EMBL/GenBank/DDBJ whole genome shotgun (WGS) entry which is preliminary data.</text>
</comment>
<dbReference type="SUPFAM" id="SSF143120">
    <property type="entry name" value="YefM-like"/>
    <property type="match status" value="1"/>
</dbReference>
<evidence type="ECO:0000256" key="2">
    <source>
        <dbReference type="RuleBase" id="RU362080"/>
    </source>
</evidence>
<dbReference type="NCBIfam" id="TIGR01552">
    <property type="entry name" value="phd_fam"/>
    <property type="match status" value="1"/>
</dbReference>
<comment type="function">
    <text evidence="2">Antitoxin component of a type II toxin-antitoxin (TA) system.</text>
</comment>
<dbReference type="PANTHER" id="PTHR35377:SF4">
    <property type="entry name" value="PREVENT-HOST-DEATH FAMILY PROTEIN"/>
    <property type="match status" value="1"/>
</dbReference>
<reference evidence="3 4" key="1">
    <citation type="submission" date="2018-02" db="EMBL/GenBank/DDBJ databases">
        <authorList>
            <person name="Cohen D.B."/>
            <person name="Kent A.D."/>
        </authorList>
    </citation>
    <scope>NUCLEOTIDE SEQUENCE [LARGE SCALE GENOMIC DNA]</scope>
    <source>
        <strain evidence="3 4">CCAP 1448/3</strain>
    </source>
</reference>
<evidence type="ECO:0000256" key="1">
    <source>
        <dbReference type="ARBA" id="ARBA00009981"/>
    </source>
</evidence>
<evidence type="ECO:0000313" key="3">
    <source>
        <dbReference type="EMBL" id="PSB03224.1"/>
    </source>
</evidence>
<dbReference type="OrthoDB" id="9800503at2"/>
<dbReference type="InterPro" id="IPR036165">
    <property type="entry name" value="YefM-like_sf"/>
</dbReference>
<dbReference type="PANTHER" id="PTHR35377">
    <property type="entry name" value="ANTITOXIN VAPB49-RELATED-RELATED"/>
    <property type="match status" value="1"/>
</dbReference>
<dbReference type="EMBL" id="PVWJ01000037">
    <property type="protein sequence ID" value="PSB03224.1"/>
    <property type="molecule type" value="Genomic_DNA"/>
</dbReference>
<dbReference type="Proteomes" id="UP000238762">
    <property type="component" value="Unassembled WGS sequence"/>
</dbReference>
<dbReference type="InterPro" id="IPR051416">
    <property type="entry name" value="phD-YefM_TA_antitoxins"/>
</dbReference>
<dbReference type="AlphaFoldDB" id="A0A2T1C4S1"/>